<keyword evidence="2" id="KW-1185">Reference proteome</keyword>
<dbReference type="RefSeq" id="WP_108129328.1">
    <property type="nucleotide sequence ID" value="NZ_QBKP01000008.1"/>
</dbReference>
<dbReference type="EMBL" id="QBKP01000008">
    <property type="protein sequence ID" value="PTX49058.1"/>
    <property type="molecule type" value="Genomic_DNA"/>
</dbReference>
<dbReference type="InterPro" id="IPR057378">
    <property type="entry name" value="Pre_tape_measure"/>
</dbReference>
<evidence type="ECO:0000313" key="2">
    <source>
        <dbReference type="Proteomes" id="UP000244224"/>
    </source>
</evidence>
<dbReference type="Pfam" id="PF23789">
    <property type="entry name" value="Pre_tape_measure"/>
    <property type="match status" value="1"/>
</dbReference>
<comment type="caution">
    <text evidence="1">The sequence shown here is derived from an EMBL/GenBank/DDBJ whole genome shotgun (WGS) entry which is preliminary data.</text>
</comment>
<sequence>MTTVFGNYSRPRQIVNIASGDGEMIPVACYGLGLDHLVLLVREYAEVLTPIYEQTASGQLTADQAIALVTSLIEEVPALVSMTIALGTDAPADEMDKITALTVGAKVELVHAIVKVTMTSEGGPEKIVEIVTSAYRELSKKFRPT</sequence>
<gene>
    <name evidence="1" type="ORF">C8N34_108168</name>
</gene>
<dbReference type="Proteomes" id="UP000244224">
    <property type="component" value="Unassembled WGS sequence"/>
</dbReference>
<proteinExistence type="predicted"/>
<dbReference type="AlphaFoldDB" id="A0A2T6AZ32"/>
<organism evidence="1 2">
    <name type="scientific">Gemmobacter caeni</name>
    <dbReference type="NCBI Taxonomy" id="589035"/>
    <lineage>
        <taxon>Bacteria</taxon>
        <taxon>Pseudomonadati</taxon>
        <taxon>Pseudomonadota</taxon>
        <taxon>Alphaproteobacteria</taxon>
        <taxon>Rhodobacterales</taxon>
        <taxon>Paracoccaceae</taxon>
        <taxon>Gemmobacter</taxon>
    </lineage>
</organism>
<name>A0A2T6AZ32_9RHOB</name>
<protein>
    <submittedName>
        <fullName evidence="1">Uncharacterized protein</fullName>
    </submittedName>
</protein>
<accession>A0A2T6AZ32</accession>
<evidence type="ECO:0000313" key="1">
    <source>
        <dbReference type="EMBL" id="PTX49058.1"/>
    </source>
</evidence>
<reference evidence="1 2" key="1">
    <citation type="submission" date="2018-04" db="EMBL/GenBank/DDBJ databases">
        <title>Genomic Encyclopedia of Archaeal and Bacterial Type Strains, Phase II (KMG-II): from individual species to whole genera.</title>
        <authorList>
            <person name="Goeker M."/>
        </authorList>
    </citation>
    <scope>NUCLEOTIDE SEQUENCE [LARGE SCALE GENOMIC DNA]</scope>
    <source>
        <strain evidence="1 2">DSM 21823</strain>
    </source>
</reference>